<dbReference type="AlphaFoldDB" id="M1PZR4"/>
<dbReference type="EMBL" id="CP004144">
    <property type="protein sequence ID" value="AGF95490.1"/>
    <property type="molecule type" value="Genomic_DNA"/>
</dbReference>
<dbReference type="Proteomes" id="UP000011718">
    <property type="component" value="Chromosome"/>
</dbReference>
<sequence>MSGDVFLTLSYFSLNILFPAGGLLKSTPNTFANVVEKRGTRNIHNTFKVGETKW</sequence>
<dbReference type="KEGG" id="mmaz:MmTuc01_0030"/>
<evidence type="ECO:0000313" key="2">
    <source>
        <dbReference type="Proteomes" id="UP000011718"/>
    </source>
</evidence>
<protein>
    <submittedName>
        <fullName evidence="1">Uncharacterized protein</fullName>
    </submittedName>
</protein>
<dbReference type="BioCyc" id="MMAZ1236903:G139K-30-MONOMER"/>
<organism evidence="1 2">
    <name type="scientific">Methanosarcina mazei Tuc01</name>
    <dbReference type="NCBI Taxonomy" id="1236903"/>
    <lineage>
        <taxon>Archaea</taxon>
        <taxon>Methanobacteriati</taxon>
        <taxon>Methanobacteriota</taxon>
        <taxon>Stenosarchaea group</taxon>
        <taxon>Methanomicrobia</taxon>
        <taxon>Methanosarcinales</taxon>
        <taxon>Methanosarcinaceae</taxon>
        <taxon>Methanosarcina</taxon>
    </lineage>
</organism>
<name>M1PZR4_METMZ</name>
<gene>
    <name evidence="1" type="ORF">MmTuc01_0030</name>
</gene>
<accession>M1PZR4</accession>
<dbReference type="HOGENOM" id="CLU_3039063_0_0_2"/>
<proteinExistence type="predicted"/>
<evidence type="ECO:0000313" key="1">
    <source>
        <dbReference type="EMBL" id="AGF95490.1"/>
    </source>
</evidence>
<reference evidence="1 2" key="1">
    <citation type="journal article" date="2013" name="Genome Announc.">
        <title>Complete Genome of a Methanosarcina mazei Strain Isolated from Sediment Samples from an Amazonian Flooded Area.</title>
        <authorList>
            <person name="Assis das Gracas D."/>
            <person name="Thiago Juca Ramos R."/>
            <person name="Vieira Araujo A.C."/>
            <person name="Zahlouth R."/>
            <person name="Ribeiro Carneiro A."/>
            <person name="Souza Lopes T."/>
            <person name="Azevedo Barauna R."/>
            <person name="Azevedo V."/>
            <person name="Cruz Schneider M.P."/>
            <person name="Pellizari V.H."/>
            <person name="Silva A."/>
        </authorList>
    </citation>
    <scope>NUCLEOTIDE SEQUENCE [LARGE SCALE GENOMIC DNA]</scope>
    <source>
        <strain evidence="1 2">Tuc01</strain>
    </source>
</reference>